<proteinExistence type="inferred from homology"/>
<organism evidence="3">
    <name type="scientific">Caldithrix abyssi</name>
    <dbReference type="NCBI Taxonomy" id="187145"/>
    <lineage>
        <taxon>Bacteria</taxon>
        <taxon>Pseudomonadati</taxon>
        <taxon>Calditrichota</taxon>
        <taxon>Calditrichia</taxon>
        <taxon>Calditrichales</taxon>
        <taxon>Calditrichaceae</taxon>
        <taxon>Caldithrix</taxon>
    </lineage>
</organism>
<name>A0A7V5UE47_CALAY</name>
<evidence type="ECO:0000313" key="3">
    <source>
        <dbReference type="EMBL" id="HHJ51834.1"/>
    </source>
</evidence>
<keyword evidence="2" id="KW-1277">Toxin-antitoxin system</keyword>
<dbReference type="AlphaFoldDB" id="A0A7V5UE47"/>
<evidence type="ECO:0000256" key="1">
    <source>
        <dbReference type="ARBA" id="ARBA00006226"/>
    </source>
</evidence>
<dbReference type="Pfam" id="PF05016">
    <property type="entry name" value="ParE_toxin"/>
    <property type="match status" value="1"/>
</dbReference>
<dbReference type="InterPro" id="IPR007712">
    <property type="entry name" value="RelE/ParE_toxin"/>
</dbReference>
<evidence type="ECO:0000256" key="2">
    <source>
        <dbReference type="ARBA" id="ARBA00022649"/>
    </source>
</evidence>
<dbReference type="PANTHER" id="PTHR33755:SF5">
    <property type="entry name" value="TYPE II TOXIN-ANTITOXIN SYSTEM RELE_PARE FAMILY TOXIN"/>
    <property type="match status" value="1"/>
</dbReference>
<dbReference type="Proteomes" id="UP000886124">
    <property type="component" value="Unassembled WGS sequence"/>
</dbReference>
<accession>A0A7V5UE47</accession>
<dbReference type="PANTHER" id="PTHR33755">
    <property type="entry name" value="TOXIN PARE1-RELATED"/>
    <property type="match status" value="1"/>
</dbReference>
<dbReference type="EMBL" id="DROD01000103">
    <property type="protein sequence ID" value="HHJ51834.1"/>
    <property type="molecule type" value="Genomic_DNA"/>
</dbReference>
<protein>
    <submittedName>
        <fullName evidence="3">Type II toxin-antitoxin system RelE/ParE family toxin</fullName>
    </submittedName>
</protein>
<dbReference type="InterPro" id="IPR035093">
    <property type="entry name" value="RelE/ParE_toxin_dom_sf"/>
</dbReference>
<comment type="caution">
    <text evidence="3">The sequence shown here is derived from an EMBL/GenBank/DDBJ whole genome shotgun (WGS) entry which is preliminary data.</text>
</comment>
<dbReference type="InterPro" id="IPR051803">
    <property type="entry name" value="TA_system_RelE-like_toxin"/>
</dbReference>
<dbReference type="Gene3D" id="3.30.2310.20">
    <property type="entry name" value="RelE-like"/>
    <property type="match status" value="1"/>
</dbReference>
<reference evidence="3" key="1">
    <citation type="journal article" date="2020" name="mSystems">
        <title>Genome- and Community-Level Interaction Insights into Carbon Utilization and Element Cycling Functions of Hydrothermarchaeota in Hydrothermal Sediment.</title>
        <authorList>
            <person name="Zhou Z."/>
            <person name="Liu Y."/>
            <person name="Xu W."/>
            <person name="Pan J."/>
            <person name="Luo Z.H."/>
            <person name="Li M."/>
        </authorList>
    </citation>
    <scope>NUCLEOTIDE SEQUENCE [LARGE SCALE GENOMIC DNA]</scope>
    <source>
        <strain evidence="3">HyVt-527</strain>
    </source>
</reference>
<dbReference type="NCBIfam" id="TIGR02385">
    <property type="entry name" value="RelE_StbE"/>
    <property type="match status" value="1"/>
</dbReference>
<gene>
    <name evidence="3" type="ORF">ENJ89_01455</name>
</gene>
<sequence length="101" mass="12084">MKVIWSKESLQQLIEIEQYISRDNPARAVRFINRLIDRAEKIKDYPYKGRVVPEFSLNEIREVFEKSYRIVYRIAENQIEILTVFEGHKLLKSSEIIKKGK</sequence>
<comment type="similarity">
    <text evidence="1">Belongs to the RelE toxin family.</text>
</comment>